<keyword evidence="2" id="KW-0732">Signal</keyword>
<evidence type="ECO:0000313" key="4">
    <source>
        <dbReference type="Proteomes" id="UP001195914"/>
    </source>
</evidence>
<accession>A0AAD9LGT6</accession>
<organism evidence="3 4">
    <name type="scientific">Babesia divergens</name>
    <dbReference type="NCBI Taxonomy" id="32595"/>
    <lineage>
        <taxon>Eukaryota</taxon>
        <taxon>Sar</taxon>
        <taxon>Alveolata</taxon>
        <taxon>Apicomplexa</taxon>
        <taxon>Aconoidasida</taxon>
        <taxon>Piroplasmida</taxon>
        <taxon>Babesiidae</taxon>
        <taxon>Babesia</taxon>
    </lineage>
</organism>
<reference evidence="3" key="2">
    <citation type="submission" date="2021-05" db="EMBL/GenBank/DDBJ databases">
        <authorList>
            <person name="Pain A."/>
        </authorList>
    </citation>
    <scope>NUCLEOTIDE SEQUENCE</scope>
    <source>
        <strain evidence="3">1802A</strain>
    </source>
</reference>
<dbReference type="AlphaFoldDB" id="A0AAD9LGT6"/>
<feature type="compositionally biased region" description="Basic and acidic residues" evidence="1">
    <location>
        <begin position="94"/>
        <end position="105"/>
    </location>
</feature>
<keyword evidence="4" id="KW-1185">Reference proteome</keyword>
<evidence type="ECO:0000256" key="2">
    <source>
        <dbReference type="SAM" id="SignalP"/>
    </source>
</evidence>
<feature type="region of interest" description="Disordered" evidence="1">
    <location>
        <begin position="615"/>
        <end position="640"/>
    </location>
</feature>
<feature type="compositionally biased region" description="Polar residues" evidence="1">
    <location>
        <begin position="137"/>
        <end position="151"/>
    </location>
</feature>
<feature type="compositionally biased region" description="Polar residues" evidence="1">
    <location>
        <begin position="32"/>
        <end position="51"/>
    </location>
</feature>
<proteinExistence type="predicted"/>
<dbReference type="Proteomes" id="UP001195914">
    <property type="component" value="Unassembled WGS sequence"/>
</dbReference>
<feature type="compositionally biased region" description="Basic and acidic residues" evidence="1">
    <location>
        <begin position="58"/>
        <end position="70"/>
    </location>
</feature>
<dbReference type="EMBL" id="JAHBMH010000044">
    <property type="protein sequence ID" value="KAK1936188.1"/>
    <property type="molecule type" value="Genomic_DNA"/>
</dbReference>
<feature type="compositionally biased region" description="Basic and acidic residues" evidence="1">
    <location>
        <begin position="475"/>
        <end position="488"/>
    </location>
</feature>
<feature type="signal peptide" evidence="2">
    <location>
        <begin position="1"/>
        <end position="18"/>
    </location>
</feature>
<sequence>MKLLPALFYSLAVAGVLSIRIGHHTPDGEPHNSLQGTESLAPQHQEQTPHNGETKANAPEKHVSEEHDGKVTQPADADAHAQVRDGNRLPEAPKAVEKKRTEAGVKQHSNQSLPRVVTPVKDSKTESPAPKHPVDATASTPQSHVTQSGTNEAPKPAVSTEKEEAPTLETLVNSGSICEKQKIVSEFLKEQLQDGPLRSNFDYKRSTNPALVQCKSMVKNPLRVCKTTSTTAKRGCLNSDMFKLVDKYMAYGVCTVEAALNQLYHKEHTADFVANDIDSLIELINAVPFLSGELKEMYTRTDEILRLLRSLFKEAELALVSPEVQRILYKRWAIIDAILCGVAEGASNDIMNSISVDLDRRKAQANIDVEDFLSEATEVFLNAYKPLEKFVDAFESGLLTKAVKLNKDDFESNVREMLPVLSEAHQPAISDSAIDELRKMPHSGLDAKDVDKIASQIGSSVSLVQEGEDVSTTDGAERKSEDNVEDNRPAYAKIGDVKEQAENINPVEAFRKVLLNLDMFTYKGDHILPKLDEEKIKTMTREAILDVSDEEMVAKLIVKQQAALRVVYYMIKLLVKLPGADIVSQLKGNKVLTQFGAIAKFVDSQFNSIKETFAKASQGPNKPAAPEAERPLETPQPSMLQLSQGPEHARAVQASANISPEFIVESNPGKTKLDKKIDDYIELQNFQKDQTSLLNVKVYDSVSFRPLNVIDTQATFASILSAVLISVFTIF</sequence>
<evidence type="ECO:0000256" key="1">
    <source>
        <dbReference type="SAM" id="MobiDB-lite"/>
    </source>
</evidence>
<feature type="chain" id="PRO_5041972196" evidence="2">
    <location>
        <begin position="19"/>
        <end position="731"/>
    </location>
</feature>
<feature type="region of interest" description="Disordered" evidence="1">
    <location>
        <begin position="24"/>
        <end position="168"/>
    </location>
</feature>
<name>A0AAD9LGT6_BABDI</name>
<gene>
    <name evidence="3" type="ORF">X943_001931</name>
</gene>
<feature type="region of interest" description="Disordered" evidence="1">
    <location>
        <begin position="463"/>
        <end position="490"/>
    </location>
</feature>
<reference evidence="3" key="1">
    <citation type="journal article" date="2014" name="Nucleic Acids Res.">
        <title>The evolutionary dynamics of variant antigen genes in Babesia reveal a history of genomic innovation underlying host-parasite interaction.</title>
        <authorList>
            <person name="Jackson A.P."/>
            <person name="Otto T.D."/>
            <person name="Darby A."/>
            <person name="Ramaprasad A."/>
            <person name="Xia D."/>
            <person name="Echaide I.E."/>
            <person name="Farber M."/>
            <person name="Gahlot S."/>
            <person name="Gamble J."/>
            <person name="Gupta D."/>
            <person name="Gupta Y."/>
            <person name="Jackson L."/>
            <person name="Malandrin L."/>
            <person name="Malas T.B."/>
            <person name="Moussa E."/>
            <person name="Nair M."/>
            <person name="Reid A.J."/>
            <person name="Sanders M."/>
            <person name="Sharma J."/>
            <person name="Tracey A."/>
            <person name="Quail M.A."/>
            <person name="Weir W."/>
            <person name="Wastling J.M."/>
            <person name="Hall N."/>
            <person name="Willadsen P."/>
            <person name="Lingelbach K."/>
            <person name="Shiels B."/>
            <person name="Tait A."/>
            <person name="Berriman M."/>
            <person name="Allred D.R."/>
            <person name="Pain A."/>
        </authorList>
    </citation>
    <scope>NUCLEOTIDE SEQUENCE</scope>
    <source>
        <strain evidence="3">1802A</strain>
    </source>
</reference>
<evidence type="ECO:0000313" key="3">
    <source>
        <dbReference type="EMBL" id="KAK1936188.1"/>
    </source>
</evidence>
<comment type="caution">
    <text evidence="3">The sequence shown here is derived from an EMBL/GenBank/DDBJ whole genome shotgun (WGS) entry which is preliminary data.</text>
</comment>
<protein>
    <submittedName>
        <fullName evidence="3">Membrane protein</fullName>
    </submittedName>
</protein>
<feature type="compositionally biased region" description="Basic and acidic residues" evidence="1">
    <location>
        <begin position="77"/>
        <end position="88"/>
    </location>
</feature>